<evidence type="ECO:0000256" key="1">
    <source>
        <dbReference type="ARBA" id="ARBA00005964"/>
    </source>
</evidence>
<sequence>MILFFLLLATKVFGDFVDVQTLFGTVRGIHDPISNVDIFRGIPYSNKAKRLEKSTLIHRWSSILNATDYAPKCIQYLKLNIHNTSDDCLFLDIYKPSNIHKNSNVPVVVYIHGGAFVSGSVNEKSSNFFAQQYAKKVGCDNSASFPCNIGLWDQVTAFKFINQTIHSFGGNPKKMTLWGHSAGSISASIHSKSPISSGYFKNFIEMSGSSYGLDFAKRFNDHKRNSINILNELGCTNSSEYVSCFNKVDPSVIIKNTPNVMLPDVGDSLLPFNHSFTYSQNVFIGLTSLESLYFVLKVNSSSKLDQLTVQESIDIIQSGLKLTNLPIDKLIYRLMQQYGISPAEAAIRILSVIQFDGPVLMEIDERVLKSNSNVFVYHHKYFNPKIFKDDFSFKQSFHTTILPYTIDEFYSHNFTFTQKDTEIQKFYVESLINFIKTGNPSIVGIQFSPTTIKRQYLEVGNNFTFKNEFFEEQHKLAKVIHQTLAQ</sequence>
<dbReference type="EMBL" id="CANHGI010000002">
    <property type="protein sequence ID" value="CAI5441623.1"/>
    <property type="molecule type" value="Genomic_DNA"/>
</dbReference>
<dbReference type="Gene3D" id="3.40.50.1820">
    <property type="entry name" value="alpha/beta hydrolase"/>
    <property type="match status" value="1"/>
</dbReference>
<dbReference type="PROSITE" id="PS00941">
    <property type="entry name" value="CARBOXYLESTERASE_B_2"/>
    <property type="match status" value="1"/>
</dbReference>
<keyword evidence="7" id="KW-1185">Reference proteome</keyword>
<organism evidence="6 7">
    <name type="scientific">Caenorhabditis angaria</name>
    <dbReference type="NCBI Taxonomy" id="860376"/>
    <lineage>
        <taxon>Eukaryota</taxon>
        <taxon>Metazoa</taxon>
        <taxon>Ecdysozoa</taxon>
        <taxon>Nematoda</taxon>
        <taxon>Chromadorea</taxon>
        <taxon>Rhabditida</taxon>
        <taxon>Rhabditina</taxon>
        <taxon>Rhabditomorpha</taxon>
        <taxon>Rhabditoidea</taxon>
        <taxon>Rhabditidae</taxon>
        <taxon>Peloderinae</taxon>
        <taxon>Caenorhabditis</taxon>
    </lineage>
</organism>
<dbReference type="GO" id="GO:0019695">
    <property type="term" value="P:choline metabolic process"/>
    <property type="evidence" value="ECO:0007669"/>
    <property type="project" value="TreeGrafter"/>
</dbReference>
<dbReference type="InterPro" id="IPR002018">
    <property type="entry name" value="CarbesteraseB"/>
</dbReference>
<dbReference type="GO" id="GO:0003990">
    <property type="term" value="F:acetylcholinesterase activity"/>
    <property type="evidence" value="ECO:0007669"/>
    <property type="project" value="TreeGrafter"/>
</dbReference>
<evidence type="ECO:0000256" key="2">
    <source>
        <dbReference type="ARBA" id="ARBA00022487"/>
    </source>
</evidence>
<dbReference type="InterPro" id="IPR019819">
    <property type="entry name" value="Carboxylesterase_B_CS"/>
</dbReference>
<comment type="similarity">
    <text evidence="1 4">Belongs to the type-B carboxylesterase/lipase family.</text>
</comment>
<dbReference type="Proteomes" id="UP001152747">
    <property type="component" value="Unassembled WGS sequence"/>
</dbReference>
<dbReference type="InterPro" id="IPR019826">
    <property type="entry name" value="Carboxylesterase_B_AS"/>
</dbReference>
<accession>A0A9P1MWM8</accession>
<dbReference type="SUPFAM" id="SSF53474">
    <property type="entry name" value="alpha/beta-Hydrolases"/>
    <property type="match status" value="1"/>
</dbReference>
<dbReference type="EC" id="3.1.1.-" evidence="4"/>
<feature type="domain" description="Carboxylesterase type B" evidence="5">
    <location>
        <begin position="19"/>
        <end position="473"/>
    </location>
</feature>
<protein>
    <recommendedName>
        <fullName evidence="4">Carboxylic ester hydrolase</fullName>
        <ecNumber evidence="4">3.1.1.-</ecNumber>
    </recommendedName>
</protein>
<comment type="caution">
    <text evidence="6">The sequence shown here is derived from an EMBL/GenBank/DDBJ whole genome shotgun (WGS) entry which is preliminary data.</text>
</comment>
<dbReference type="PANTHER" id="PTHR43918">
    <property type="entry name" value="ACETYLCHOLINESTERASE"/>
    <property type="match status" value="1"/>
</dbReference>
<dbReference type="GO" id="GO:0006581">
    <property type="term" value="P:acetylcholine catabolic process"/>
    <property type="evidence" value="ECO:0007669"/>
    <property type="project" value="TreeGrafter"/>
</dbReference>
<evidence type="ECO:0000259" key="5">
    <source>
        <dbReference type="Pfam" id="PF00135"/>
    </source>
</evidence>
<reference evidence="6" key="1">
    <citation type="submission" date="2022-11" db="EMBL/GenBank/DDBJ databases">
        <authorList>
            <person name="Kikuchi T."/>
        </authorList>
    </citation>
    <scope>NUCLEOTIDE SEQUENCE</scope>
    <source>
        <strain evidence="6">PS1010</strain>
    </source>
</reference>
<dbReference type="GO" id="GO:0005886">
    <property type="term" value="C:plasma membrane"/>
    <property type="evidence" value="ECO:0007669"/>
    <property type="project" value="TreeGrafter"/>
</dbReference>
<dbReference type="Pfam" id="PF00135">
    <property type="entry name" value="COesterase"/>
    <property type="match status" value="1"/>
</dbReference>
<evidence type="ECO:0000256" key="4">
    <source>
        <dbReference type="RuleBase" id="RU361235"/>
    </source>
</evidence>
<dbReference type="PANTHER" id="PTHR43918:SF4">
    <property type="entry name" value="CARBOXYLIC ESTER HYDROLASE"/>
    <property type="match status" value="1"/>
</dbReference>
<evidence type="ECO:0000256" key="3">
    <source>
        <dbReference type="ARBA" id="ARBA00022801"/>
    </source>
</evidence>
<dbReference type="InterPro" id="IPR050654">
    <property type="entry name" value="AChE-related_enzymes"/>
</dbReference>
<name>A0A9P1MWM8_9PELO</name>
<dbReference type="AlphaFoldDB" id="A0A9P1MWM8"/>
<gene>
    <name evidence="6" type="ORF">CAMP_LOCUS4260</name>
</gene>
<dbReference type="GO" id="GO:0005615">
    <property type="term" value="C:extracellular space"/>
    <property type="evidence" value="ECO:0007669"/>
    <property type="project" value="TreeGrafter"/>
</dbReference>
<dbReference type="InterPro" id="IPR029058">
    <property type="entry name" value="AB_hydrolase_fold"/>
</dbReference>
<evidence type="ECO:0000313" key="6">
    <source>
        <dbReference type="EMBL" id="CAI5441623.1"/>
    </source>
</evidence>
<evidence type="ECO:0000313" key="7">
    <source>
        <dbReference type="Proteomes" id="UP001152747"/>
    </source>
</evidence>
<keyword evidence="3 4" id="KW-0378">Hydrolase</keyword>
<proteinExistence type="inferred from homology"/>
<dbReference type="OrthoDB" id="408631at2759"/>
<keyword evidence="2" id="KW-0719">Serine esterase</keyword>
<dbReference type="PROSITE" id="PS00122">
    <property type="entry name" value="CARBOXYLESTERASE_B_1"/>
    <property type="match status" value="1"/>
</dbReference>